<feature type="transmembrane region" description="Helical" evidence="2">
    <location>
        <begin position="460"/>
        <end position="485"/>
    </location>
</feature>
<dbReference type="Proteomes" id="UP000626109">
    <property type="component" value="Unassembled WGS sequence"/>
</dbReference>
<feature type="chain" id="PRO_5032602509" evidence="3">
    <location>
        <begin position="24"/>
        <end position="584"/>
    </location>
</feature>
<feature type="non-terminal residue" evidence="4">
    <location>
        <position position="1"/>
    </location>
</feature>
<proteinExistence type="predicted"/>
<protein>
    <submittedName>
        <fullName evidence="4">Uncharacterized protein</fullName>
    </submittedName>
</protein>
<evidence type="ECO:0000313" key="4">
    <source>
        <dbReference type="EMBL" id="CAE8734141.1"/>
    </source>
</evidence>
<feature type="transmembrane region" description="Helical" evidence="2">
    <location>
        <begin position="491"/>
        <end position="513"/>
    </location>
</feature>
<dbReference type="AlphaFoldDB" id="A0A813LHF1"/>
<keyword evidence="2" id="KW-0472">Membrane</keyword>
<name>A0A813LHF1_POLGL</name>
<feature type="region of interest" description="Disordered" evidence="1">
    <location>
        <begin position="224"/>
        <end position="272"/>
    </location>
</feature>
<feature type="non-terminal residue" evidence="4">
    <location>
        <position position="584"/>
    </location>
</feature>
<accession>A0A813LHF1</accession>
<feature type="transmembrane region" description="Helical" evidence="2">
    <location>
        <begin position="533"/>
        <end position="556"/>
    </location>
</feature>
<keyword evidence="2" id="KW-1133">Transmembrane helix</keyword>
<evidence type="ECO:0000256" key="2">
    <source>
        <dbReference type="SAM" id="Phobius"/>
    </source>
</evidence>
<keyword evidence="2" id="KW-0812">Transmembrane</keyword>
<comment type="caution">
    <text evidence="4">The sequence shown here is derived from an EMBL/GenBank/DDBJ whole genome shotgun (WGS) entry which is preliminary data.</text>
</comment>
<gene>
    <name evidence="4" type="ORF">PGLA2088_LOCUS47163</name>
</gene>
<organism evidence="4 5">
    <name type="scientific">Polarella glacialis</name>
    <name type="common">Dinoflagellate</name>
    <dbReference type="NCBI Taxonomy" id="89957"/>
    <lineage>
        <taxon>Eukaryota</taxon>
        <taxon>Sar</taxon>
        <taxon>Alveolata</taxon>
        <taxon>Dinophyceae</taxon>
        <taxon>Suessiales</taxon>
        <taxon>Suessiaceae</taxon>
        <taxon>Polarella</taxon>
    </lineage>
</organism>
<evidence type="ECO:0000256" key="1">
    <source>
        <dbReference type="SAM" id="MobiDB-lite"/>
    </source>
</evidence>
<evidence type="ECO:0000313" key="5">
    <source>
        <dbReference type="Proteomes" id="UP000626109"/>
    </source>
</evidence>
<sequence>SCSFCSLKSASLALLLLAGLAQAYAIWLLITSMNAMEPEWIAEHENRNVTHMVVEVVHTAPFWGPVKVYVPDDCTFSNTLDQNLSNFLHSSSEDHDMEFCFNSKQFYMGQVDWAGEDAGEHLEKLTARRAQAVLRSVPPSFAEDERELMLRPSNAQAEGDLTRLGCHDAQPAEKCYESVMWAKTVGFHSFPEWYPNLTSESSFDAFQQQLHVKGECPLPCSNNNKNKGNLADSSEGDQGLAPSGRVGEEEKGEEEEESVKPSPSNNEKKKKQVLLSDASYDKSGQAGGSQRDPSFRQQVGNKDLLVQLKSDSNSSNSTETLGNRLQLWITETLGNRLQLWIQPAKDKAGRIIKELTPNRKNDFVHIHSCNGSKLQFGASRYLDRYLSMSMLAKIFADGQDISMVAIRLNKVYHVRLYLMICLTLKYVAKLADVISNVFAADLCIFQSRRRSRCDRALESFFFYGSMSLFCVVLQTNLSTAFLTIWRKGHFVTSWMPAMGFSIIFVHIMLLFVVNELDKMFNFMQRHCTVKVNLLGWVLFTLGATLMLIPLIGTTVFNLQCDWLNQEAPPQYSQDFGVAALNCEW</sequence>
<dbReference type="EMBL" id="CAJNNW010036422">
    <property type="protein sequence ID" value="CAE8734141.1"/>
    <property type="molecule type" value="Genomic_DNA"/>
</dbReference>
<feature type="transmembrane region" description="Helical" evidence="2">
    <location>
        <begin position="416"/>
        <end position="439"/>
    </location>
</feature>
<reference evidence="4" key="1">
    <citation type="submission" date="2021-02" db="EMBL/GenBank/DDBJ databases">
        <authorList>
            <person name="Dougan E. K."/>
            <person name="Rhodes N."/>
            <person name="Thang M."/>
            <person name="Chan C."/>
        </authorList>
    </citation>
    <scope>NUCLEOTIDE SEQUENCE</scope>
</reference>
<evidence type="ECO:0000256" key="3">
    <source>
        <dbReference type="SAM" id="SignalP"/>
    </source>
</evidence>
<keyword evidence="3" id="KW-0732">Signal</keyword>
<feature type="signal peptide" evidence="3">
    <location>
        <begin position="1"/>
        <end position="23"/>
    </location>
</feature>